<evidence type="ECO:0000256" key="1">
    <source>
        <dbReference type="ARBA" id="ARBA00023295"/>
    </source>
</evidence>
<keyword evidence="7" id="KW-1185">Reference proteome</keyword>
<dbReference type="PROSITE" id="PS50853">
    <property type="entry name" value="FN3"/>
    <property type="match status" value="2"/>
</dbReference>
<dbReference type="Gene3D" id="2.60.40.10">
    <property type="entry name" value="Immunoglobulins"/>
    <property type="match status" value="1"/>
</dbReference>
<dbReference type="AlphaFoldDB" id="A0A7Y9UM16"/>
<evidence type="ECO:0000256" key="3">
    <source>
        <dbReference type="SAM" id="MobiDB-lite"/>
    </source>
</evidence>
<dbReference type="EMBL" id="JACCAC010000001">
    <property type="protein sequence ID" value="NYG54926.1"/>
    <property type="molecule type" value="Genomic_DNA"/>
</dbReference>
<keyword evidence="4" id="KW-0732">Signal</keyword>
<evidence type="ECO:0000313" key="6">
    <source>
        <dbReference type="EMBL" id="NYG54926.1"/>
    </source>
</evidence>
<dbReference type="GO" id="GO:0008237">
    <property type="term" value="F:metallopeptidase activity"/>
    <property type="evidence" value="ECO:0007669"/>
    <property type="project" value="InterPro"/>
</dbReference>
<dbReference type="RefSeq" id="WP_179517455.1">
    <property type="nucleotide sequence ID" value="NZ_JACCAC010000001.1"/>
</dbReference>
<feature type="domain" description="Fibronectin type-III" evidence="5">
    <location>
        <begin position="585"/>
        <end position="680"/>
    </location>
</feature>
<dbReference type="Gene3D" id="2.60.120.380">
    <property type="match status" value="1"/>
</dbReference>
<feature type="domain" description="Fibronectin type-III" evidence="5">
    <location>
        <begin position="488"/>
        <end position="579"/>
    </location>
</feature>
<evidence type="ECO:0000259" key="5">
    <source>
        <dbReference type="PROSITE" id="PS50853"/>
    </source>
</evidence>
<dbReference type="SUPFAM" id="SSF49265">
    <property type="entry name" value="Fibronectin type III"/>
    <property type="match status" value="1"/>
</dbReference>
<feature type="region of interest" description="Disordered" evidence="3">
    <location>
        <begin position="27"/>
        <end position="94"/>
    </location>
</feature>
<dbReference type="Pfam" id="PF00041">
    <property type="entry name" value="fn3"/>
    <property type="match status" value="1"/>
</dbReference>
<feature type="compositionally biased region" description="Low complexity" evidence="3">
    <location>
        <begin position="27"/>
        <end position="40"/>
    </location>
</feature>
<dbReference type="GO" id="GO:0000272">
    <property type="term" value="P:polysaccharide catabolic process"/>
    <property type="evidence" value="ECO:0007669"/>
    <property type="project" value="UniProtKB-KW"/>
</dbReference>
<comment type="caution">
    <text evidence="6">The sequence shown here is derived from an EMBL/GenBank/DDBJ whole genome shotgun (WGS) entry which is preliminary data.</text>
</comment>
<dbReference type="InterPro" id="IPR003961">
    <property type="entry name" value="FN3_dom"/>
</dbReference>
<accession>A0A7Y9UM16</accession>
<dbReference type="Gene3D" id="3.40.390.10">
    <property type="entry name" value="Collagenase (Catalytic Domain)"/>
    <property type="match status" value="1"/>
</dbReference>
<reference evidence="6 7" key="1">
    <citation type="submission" date="2020-07" db="EMBL/GenBank/DDBJ databases">
        <title>Sequencing the genomes of 1000 actinobacteria strains.</title>
        <authorList>
            <person name="Klenk H.-P."/>
        </authorList>
    </citation>
    <scope>NUCLEOTIDE SEQUENCE [LARGE SCALE GENOMIC DNA]</scope>
    <source>
        <strain evidence="6 7">DSM 24552</strain>
    </source>
</reference>
<organism evidence="6 7">
    <name type="scientific">Nocardioides perillae</name>
    <dbReference type="NCBI Taxonomy" id="1119534"/>
    <lineage>
        <taxon>Bacteria</taxon>
        <taxon>Bacillati</taxon>
        <taxon>Actinomycetota</taxon>
        <taxon>Actinomycetes</taxon>
        <taxon>Propionibacteriales</taxon>
        <taxon>Nocardioidaceae</taxon>
        <taxon>Nocardioides</taxon>
    </lineage>
</organism>
<name>A0A7Y9UM16_9ACTN</name>
<dbReference type="SMART" id="SM00060">
    <property type="entry name" value="FN3"/>
    <property type="match status" value="2"/>
</dbReference>
<feature type="signal peptide" evidence="4">
    <location>
        <begin position="1"/>
        <end position="21"/>
    </location>
</feature>
<dbReference type="InterPro" id="IPR013783">
    <property type="entry name" value="Ig-like_fold"/>
</dbReference>
<evidence type="ECO:0000256" key="4">
    <source>
        <dbReference type="SAM" id="SignalP"/>
    </source>
</evidence>
<feature type="chain" id="PRO_5038800205" description="Fibronectin type-III domain-containing protein" evidence="4">
    <location>
        <begin position="22"/>
        <end position="680"/>
    </location>
</feature>
<evidence type="ECO:0000313" key="7">
    <source>
        <dbReference type="Proteomes" id="UP000544110"/>
    </source>
</evidence>
<evidence type="ECO:0000256" key="2">
    <source>
        <dbReference type="ARBA" id="ARBA00023326"/>
    </source>
</evidence>
<proteinExistence type="predicted"/>
<keyword evidence="2" id="KW-0119">Carbohydrate metabolism</keyword>
<dbReference type="InterPro" id="IPR036116">
    <property type="entry name" value="FN3_sf"/>
</dbReference>
<gene>
    <name evidence="6" type="ORF">BJ989_001230</name>
</gene>
<dbReference type="Proteomes" id="UP000544110">
    <property type="component" value="Unassembled WGS sequence"/>
</dbReference>
<keyword evidence="2" id="KW-0624">Polysaccharide degradation</keyword>
<protein>
    <recommendedName>
        <fullName evidence="5">Fibronectin type-III domain-containing protein</fullName>
    </recommendedName>
</protein>
<dbReference type="GO" id="GO:0016798">
    <property type="term" value="F:hydrolase activity, acting on glycosyl bonds"/>
    <property type="evidence" value="ECO:0007669"/>
    <property type="project" value="UniProtKB-KW"/>
</dbReference>
<keyword evidence="1" id="KW-0326">Glycosidase</keyword>
<keyword evidence="1" id="KW-0378">Hydrolase</keyword>
<dbReference type="SUPFAM" id="SSF55486">
    <property type="entry name" value="Metalloproteases ('zincins'), catalytic domain"/>
    <property type="match status" value="1"/>
</dbReference>
<sequence>MRSPARLLAAALLPLTLTAAATGGVPTAAASEAGPAGAAGSVDGTAPGEHADGGSTVRSFPGGPSYVVDTGGDEPPAPTSGTRADAQARTGAARTPHPLADTFRLHSLPGAQRTIYLDFDGAEVAGTWWNEEPPGGGPSLPDAFYPGLNERDGDPATFSSAERAIVQEVWQRVAEDFAPFAVDVTTERPESEAVLLRSSTADQVYGVRALVTRSTEAPSVLCGLGCVGVAFIGVFDAVSSGELGPAWAFSSPLDNDPVQLAETISHEVGHTLGLEHDATPSEEYYPGHGVWGPIMGGGYASLTQWSRGEYAGAVNYAYVDGAVRQVPLQDDLDVVRRSGLPARTDDHGGTPETATPLTSRAAGVVSSTGEVDAFAVQQGCDGAFAATVSVASVGPNLDARLRLVDADGRTVATADPASTGPATDPYSPAAGLDAALDLAALPAGAYTLLVDGVGARNPATDGYSAYASLGGYTLGVAPSCSPGAAAPAPTGLTTAYDATTRRATLTWTAPPAAPGDAPVTGWSVRRVGATPTVLGPEARSATFDSLPPGSHELAVAAVTADGLGLEARAVVTVPRVEPTPVRPAAPSRVRLVPGPAGGQLTVLGSWRAAVSNVALTAQRVQVQRLSRTGRVLASASVRVGGPVVRVSLQVPRGRYRLRVVAVNAAGASRPSAWSRTVSSR</sequence>
<dbReference type="InterPro" id="IPR024079">
    <property type="entry name" value="MetalloPept_cat_dom_sf"/>
</dbReference>